<evidence type="ECO:0000313" key="2">
    <source>
        <dbReference type="Proteomes" id="UP000761534"/>
    </source>
</evidence>
<evidence type="ECO:0000313" key="1">
    <source>
        <dbReference type="EMBL" id="KAA8917658.1"/>
    </source>
</evidence>
<comment type="caution">
    <text evidence="1">The sequence shown here is derived from an EMBL/GenBank/DDBJ whole genome shotgun (WGS) entry which is preliminary data.</text>
</comment>
<dbReference type="Proteomes" id="UP000761534">
    <property type="component" value="Unassembled WGS sequence"/>
</dbReference>
<dbReference type="GO" id="GO:0005634">
    <property type="term" value="C:nucleus"/>
    <property type="evidence" value="ECO:0007669"/>
    <property type="project" value="TreeGrafter"/>
</dbReference>
<proteinExistence type="predicted"/>
<sequence>MTDQELIVKRLEEIRGQLQRLKKDRSTFLKSSDVHETFSALKEEVKKIVDVDVNERTNRVVAVLDDVFQLMSLALLTVGLNRTAPANYASLATLQRLLEHLSESSTYTDADIEPIRQRLREIKSIVERSRDETDEDDDDFTSPEIIRLIEQKLAHCDGLLQTVEASIQALSPELEPLRQKLVLLRREIMSVGSKPNFNPSLLRPLQESLRKIESSRNVDGLFVGSDGNPIAHGQATVNGLLEKCHTLITDFSAAHGDQVDEELKPVYSQLVELKNTLENLLVTHRWTLRETDLYFYQKQLQKIDDMRVNGVFQPHATATATDSTATGTATELAADSAAGSGSAGGPPPPRGQTILLYLLRRCYAIIYKLLESSEPVSEALTPIHNQLSTVRQCLLDVKRMGGLSSVRELYPYQMKLASIDSLRVDGKFMVGESVPEGQGMLNALLAECFDICHELKVEMDETPSSSSS</sequence>
<dbReference type="AlphaFoldDB" id="A0A642VE46"/>
<name>A0A642VE46_9ASCO</name>
<protein>
    <submittedName>
        <fullName evidence="1">Uncharacterized protein</fullName>
    </submittedName>
</protein>
<dbReference type="PANTHER" id="PTHR28086">
    <property type="entry name" value="UPF0662 PROTEIN YPL260W"/>
    <property type="match status" value="1"/>
</dbReference>
<accession>A0A642VE46</accession>
<dbReference type="OrthoDB" id="2011986at2759"/>
<dbReference type="EMBL" id="SWFS01000021">
    <property type="protein sequence ID" value="KAA8917658.1"/>
    <property type="molecule type" value="Genomic_DNA"/>
</dbReference>
<gene>
    <name evidence="1" type="ORF">TRICI_000194</name>
</gene>
<dbReference type="PANTHER" id="PTHR28086:SF1">
    <property type="entry name" value="CU(2+) SUPPRESSING AND BLEOMYCIN SENSITIVE PROTEIN 1"/>
    <property type="match status" value="1"/>
</dbReference>
<reference evidence="1" key="1">
    <citation type="journal article" date="2019" name="G3 (Bethesda)">
        <title>Genome Assemblies of Two Rare Opportunistic Yeast Pathogens: Diutina rugosa (syn. Candida rugosa) and Trichomonascus ciferrii (syn. Candida ciferrii).</title>
        <authorList>
            <person name="Mixao V."/>
            <person name="Saus E."/>
            <person name="Hansen A.P."/>
            <person name="Lass-Florl C."/>
            <person name="Gabaldon T."/>
        </authorList>
    </citation>
    <scope>NUCLEOTIDE SEQUENCE</scope>
    <source>
        <strain evidence="1">CBS 4856</strain>
    </source>
</reference>
<dbReference type="GO" id="GO:0005737">
    <property type="term" value="C:cytoplasm"/>
    <property type="evidence" value="ECO:0007669"/>
    <property type="project" value="TreeGrafter"/>
</dbReference>
<dbReference type="VEuPathDB" id="FungiDB:TRICI_000194"/>
<keyword evidence="2" id="KW-1185">Reference proteome</keyword>
<dbReference type="InterPro" id="IPR018810">
    <property type="entry name" value="UPF0662"/>
</dbReference>
<dbReference type="Pfam" id="PF10303">
    <property type="entry name" value="DUF2408"/>
    <property type="match status" value="2"/>
</dbReference>
<organism evidence="1 2">
    <name type="scientific">Trichomonascus ciferrii</name>
    <dbReference type="NCBI Taxonomy" id="44093"/>
    <lineage>
        <taxon>Eukaryota</taxon>
        <taxon>Fungi</taxon>
        <taxon>Dikarya</taxon>
        <taxon>Ascomycota</taxon>
        <taxon>Saccharomycotina</taxon>
        <taxon>Dipodascomycetes</taxon>
        <taxon>Dipodascales</taxon>
        <taxon>Trichomonascaceae</taxon>
        <taxon>Trichomonascus</taxon>
        <taxon>Trichomonascus ciferrii complex</taxon>
    </lineage>
</organism>